<dbReference type="InterPro" id="IPR050303">
    <property type="entry name" value="GatZ_KbaZ_carbometab"/>
</dbReference>
<evidence type="ECO:0000256" key="6">
    <source>
        <dbReference type="ARBA" id="ARBA00022692"/>
    </source>
</evidence>
<dbReference type="Pfam" id="PF03613">
    <property type="entry name" value="EIID-AGA"/>
    <property type="match status" value="1"/>
</dbReference>
<dbReference type="PROSITE" id="PS51108">
    <property type="entry name" value="PTS_EIID"/>
    <property type="match status" value="1"/>
</dbReference>
<evidence type="ECO:0000256" key="5">
    <source>
        <dbReference type="ARBA" id="ARBA00022683"/>
    </source>
</evidence>
<evidence type="ECO:0008006" key="13">
    <source>
        <dbReference type="Google" id="ProtNLM"/>
    </source>
</evidence>
<sequence>MKIYFDVLTYLLITLIIFFGHSEDLLGTTLLSRPLVLAPLVGGALGDWHQGIVIGASLELIFMGNIKVGAAIPPDVVTGGVLGTAFAIMSGKGVGIALALAIPISILAEMLLSALFVARSVLNKSFSRHAGVGDWRGVQRLHVLSGFAKPLLMAVVGFLALQLGAGVMKAFLDRIPAWVNTGLQVAGNLLPALGFALLMNLLFHKRVAPYFFLGFLLAAYLKLPLIAIGGLGVIIAFLVTQEKPKPAVEEEEASSEYERGSPANDRTPALNKRDLRRIFWRSMLLEANFNFETWQNTGFAFAILPVLKKFYPSKESMSAALQRHLQLFNTSTYGCTLILGLTAAMEEQNSRDPEFDAESIDSVKLGLMGPLAGVFDSLFWGTLKIIAAGVGTSLALKGNGLGVVLFILLFNVPHLLLRYRLTFIGYKAGTRFLMQLSKNNVMDRLKEGAAILGLMVVGAMPATLMNIHTPLSFGEGAGLQGVLDQIVPALLPLGLTFLTYYFIKRGVKTTVLLLGLLALGFLGSILHWII</sequence>
<keyword evidence="7 10" id="KW-1133">Transmembrane helix</keyword>
<dbReference type="InterPro" id="IPR004704">
    <property type="entry name" value="PTS_IID_man"/>
</dbReference>
<dbReference type="PANTHER" id="PTHR32502:SF23">
    <property type="entry name" value="TRANSPORT PROTEIN, PTS SYSTEM"/>
    <property type="match status" value="1"/>
</dbReference>
<dbReference type="GO" id="GO:0005886">
    <property type="term" value="C:plasma membrane"/>
    <property type="evidence" value="ECO:0007669"/>
    <property type="project" value="UniProtKB-SubCell"/>
</dbReference>
<dbReference type="Pfam" id="PF03609">
    <property type="entry name" value="EII-Sor"/>
    <property type="match status" value="1"/>
</dbReference>
<evidence type="ECO:0000256" key="4">
    <source>
        <dbReference type="ARBA" id="ARBA00022597"/>
    </source>
</evidence>
<feature type="transmembrane region" description="Helical" evidence="10">
    <location>
        <begin position="485"/>
        <end position="503"/>
    </location>
</feature>
<feature type="transmembrane region" description="Helical" evidence="10">
    <location>
        <begin position="210"/>
        <end position="239"/>
    </location>
</feature>
<feature type="transmembrane region" description="Helical" evidence="10">
    <location>
        <begin position="399"/>
        <end position="417"/>
    </location>
</feature>
<accession>A0A8J2UDT9</accession>
<evidence type="ECO:0000313" key="11">
    <source>
        <dbReference type="EMBL" id="GGB04051.1"/>
    </source>
</evidence>
<feature type="transmembrane region" description="Helical" evidence="10">
    <location>
        <begin position="96"/>
        <end position="118"/>
    </location>
</feature>
<dbReference type="EMBL" id="BMJC01000003">
    <property type="protein sequence ID" value="GGB04051.1"/>
    <property type="molecule type" value="Genomic_DNA"/>
</dbReference>
<keyword evidence="12" id="KW-1185">Reference proteome</keyword>
<feature type="transmembrane region" description="Helical" evidence="10">
    <location>
        <begin position="183"/>
        <end position="203"/>
    </location>
</feature>
<feature type="transmembrane region" description="Helical" evidence="10">
    <location>
        <begin position="150"/>
        <end position="171"/>
    </location>
</feature>
<feature type="transmembrane region" description="Helical" evidence="10">
    <location>
        <begin position="448"/>
        <end position="465"/>
    </location>
</feature>
<feature type="transmembrane region" description="Helical" evidence="10">
    <location>
        <begin position="510"/>
        <end position="529"/>
    </location>
</feature>
<keyword evidence="2" id="KW-0813">Transport</keyword>
<organism evidence="11 12">
    <name type="scientific">Puia dinghuensis</name>
    <dbReference type="NCBI Taxonomy" id="1792502"/>
    <lineage>
        <taxon>Bacteria</taxon>
        <taxon>Pseudomonadati</taxon>
        <taxon>Bacteroidota</taxon>
        <taxon>Chitinophagia</taxon>
        <taxon>Chitinophagales</taxon>
        <taxon>Chitinophagaceae</taxon>
        <taxon>Puia</taxon>
    </lineage>
</organism>
<reference evidence="11" key="2">
    <citation type="submission" date="2020-09" db="EMBL/GenBank/DDBJ databases">
        <authorList>
            <person name="Sun Q."/>
            <person name="Zhou Y."/>
        </authorList>
    </citation>
    <scope>NUCLEOTIDE SEQUENCE</scope>
    <source>
        <strain evidence="11">CGMCC 1.15448</strain>
    </source>
</reference>
<dbReference type="PROSITE" id="PS51106">
    <property type="entry name" value="PTS_EIIC_TYPE_4"/>
    <property type="match status" value="1"/>
</dbReference>
<comment type="subcellular location">
    <subcellularLocation>
        <location evidence="1">Cell membrane</location>
        <topology evidence="1">Multi-pass membrane protein</topology>
    </subcellularLocation>
</comment>
<dbReference type="InterPro" id="IPR004700">
    <property type="entry name" value="PTS_IIC_man"/>
</dbReference>
<keyword evidence="8 10" id="KW-0472">Membrane</keyword>
<reference evidence="11" key="1">
    <citation type="journal article" date="2014" name="Int. J. Syst. Evol. Microbiol.">
        <title>Complete genome sequence of Corynebacterium casei LMG S-19264T (=DSM 44701T), isolated from a smear-ripened cheese.</title>
        <authorList>
            <consortium name="US DOE Joint Genome Institute (JGI-PGF)"/>
            <person name="Walter F."/>
            <person name="Albersmeier A."/>
            <person name="Kalinowski J."/>
            <person name="Ruckert C."/>
        </authorList>
    </citation>
    <scope>NUCLEOTIDE SEQUENCE</scope>
    <source>
        <strain evidence="11">CGMCC 1.15448</strain>
    </source>
</reference>
<evidence type="ECO:0000256" key="1">
    <source>
        <dbReference type="ARBA" id="ARBA00004651"/>
    </source>
</evidence>
<keyword evidence="5" id="KW-0598">Phosphotransferase system</keyword>
<evidence type="ECO:0000256" key="9">
    <source>
        <dbReference type="SAM" id="MobiDB-lite"/>
    </source>
</evidence>
<dbReference type="AlphaFoldDB" id="A0A8J2UDT9"/>
<evidence type="ECO:0000256" key="10">
    <source>
        <dbReference type="SAM" id="Phobius"/>
    </source>
</evidence>
<comment type="caution">
    <text evidence="11">The sequence shown here is derived from an EMBL/GenBank/DDBJ whole genome shotgun (WGS) entry which is preliminary data.</text>
</comment>
<evidence type="ECO:0000256" key="7">
    <source>
        <dbReference type="ARBA" id="ARBA00022989"/>
    </source>
</evidence>
<keyword evidence="4" id="KW-0762">Sugar transport</keyword>
<keyword evidence="6 10" id="KW-0812">Transmembrane</keyword>
<dbReference type="PANTHER" id="PTHR32502">
    <property type="entry name" value="N-ACETYLGALACTOSAMINE PERMEASE II COMPONENT-RELATED"/>
    <property type="match status" value="1"/>
</dbReference>
<gene>
    <name evidence="11" type="ORF">GCM10011511_29200</name>
</gene>
<proteinExistence type="predicted"/>
<protein>
    <recommendedName>
        <fullName evidence="13">PTS mannose transporter subunit IID</fullName>
    </recommendedName>
</protein>
<evidence type="ECO:0000256" key="2">
    <source>
        <dbReference type="ARBA" id="ARBA00022448"/>
    </source>
</evidence>
<keyword evidence="3" id="KW-1003">Cell membrane</keyword>
<feature type="region of interest" description="Disordered" evidence="9">
    <location>
        <begin position="249"/>
        <end position="268"/>
    </location>
</feature>
<name>A0A8J2UDT9_9BACT</name>
<evidence type="ECO:0000256" key="3">
    <source>
        <dbReference type="ARBA" id="ARBA00022475"/>
    </source>
</evidence>
<evidence type="ECO:0000313" key="12">
    <source>
        <dbReference type="Proteomes" id="UP000607559"/>
    </source>
</evidence>
<evidence type="ECO:0000256" key="8">
    <source>
        <dbReference type="ARBA" id="ARBA00023136"/>
    </source>
</evidence>
<dbReference type="Proteomes" id="UP000607559">
    <property type="component" value="Unassembled WGS sequence"/>
</dbReference>
<dbReference type="GO" id="GO:0009401">
    <property type="term" value="P:phosphoenolpyruvate-dependent sugar phosphotransferase system"/>
    <property type="evidence" value="ECO:0007669"/>
    <property type="project" value="UniProtKB-KW"/>
</dbReference>